<keyword evidence="2" id="KW-0812">Transmembrane</keyword>
<dbReference type="GO" id="GO:0055085">
    <property type="term" value="P:transmembrane transport"/>
    <property type="evidence" value="ECO:0007669"/>
    <property type="project" value="InterPro"/>
</dbReference>
<dbReference type="Gene3D" id="2.40.30.170">
    <property type="match status" value="1"/>
</dbReference>
<evidence type="ECO:0000256" key="2">
    <source>
        <dbReference type="SAM" id="Phobius"/>
    </source>
</evidence>
<evidence type="ECO:0000313" key="4">
    <source>
        <dbReference type="Proteomes" id="UP000196878"/>
    </source>
</evidence>
<keyword evidence="2" id="KW-0472">Membrane</keyword>
<dbReference type="Proteomes" id="UP000196878">
    <property type="component" value="Unassembled WGS sequence"/>
</dbReference>
<accession>A0A212A6A2</accession>
<feature type="region of interest" description="Disordered" evidence="1">
    <location>
        <begin position="1"/>
        <end position="54"/>
    </location>
</feature>
<dbReference type="Gene3D" id="2.40.50.100">
    <property type="match status" value="1"/>
</dbReference>
<reference evidence="3 4" key="1">
    <citation type="submission" date="2016-12" db="EMBL/GenBank/DDBJ databases">
        <title>Comparison of Traditional DNA-DNA Hybridization with In Silico Genomic Analysis.</title>
        <authorList>
            <person name="Nicholson A.C."/>
            <person name="Humrighouse B.W."/>
            <person name="Graziano J."/>
            <person name="Lasker B."/>
            <person name="Whitney A.M."/>
            <person name="Mcquiston J.R."/>
        </authorList>
    </citation>
    <scope>NUCLEOTIDE SEQUENCE [LARGE SCALE GENOMIC DNA]</scope>
    <source>
        <strain evidence="3 4">H2240</strain>
    </source>
</reference>
<feature type="compositionally biased region" description="Basic residues" evidence="1">
    <location>
        <begin position="9"/>
        <end position="18"/>
    </location>
</feature>
<name>A0A212A6A2_9RHOB</name>
<keyword evidence="2" id="KW-1133">Transmembrane helix</keyword>
<comment type="caution">
    <text evidence="3">The sequence shown here is derived from an EMBL/GenBank/DDBJ whole genome shotgun (WGS) entry which is preliminary data.</text>
</comment>
<feature type="transmembrane region" description="Helical" evidence="2">
    <location>
        <begin position="60"/>
        <end position="81"/>
    </location>
</feature>
<sequence length="402" mass="42663">MSMPDRTVRSIRRTRRPSRPSLSTSLPMPRDSLQSSDTAPARTDTAPPANQKAPPGRKRFILIGLGVVAFIALLAFGWHYWTTGRFEVSTDDAYVRVDFAILAPKTAGYVATVPAVANQAVHAGDPLVTLEDGDARDALAQAEAQLAVQRASIQRIESQEAAAATSITQAEAQVTAAEAVSVQAAADLTRYIRLAQTDAASAQRLESARATAATAEASLAEARAGITAAEANARVVSAQKAEAEAMVPGLTAQRDQAARVLDETVLRAPVDGVVGNLSVAIGDYVTPGKRLMAVVPLRDSYIEANFKETQIEKLLPGTHVRVEVDAYPDRSFDATVMGISPASGAVFSLLPPENATGNFTKVVQRLPVRIHVPDDVAEAGWLRPGMSVVVTADTRTTPPRQD</sequence>
<dbReference type="InterPro" id="IPR050739">
    <property type="entry name" value="MFP"/>
</dbReference>
<keyword evidence="4" id="KW-1185">Reference proteome</keyword>
<organism evidence="3 4">
    <name type="scientific">Haematobacter genomosp. 1</name>
    <dbReference type="NCBI Taxonomy" id="366618"/>
    <lineage>
        <taxon>Bacteria</taxon>
        <taxon>Pseudomonadati</taxon>
        <taxon>Pseudomonadota</taxon>
        <taxon>Alphaproteobacteria</taxon>
        <taxon>Rhodobacterales</taxon>
        <taxon>Paracoccaceae</taxon>
        <taxon>Haematobacter</taxon>
    </lineage>
</organism>
<dbReference type="SUPFAM" id="SSF111369">
    <property type="entry name" value="HlyD-like secretion proteins"/>
    <property type="match status" value="2"/>
</dbReference>
<dbReference type="PANTHER" id="PTHR30386:SF24">
    <property type="entry name" value="MULTIDRUG RESISTANCE EFFLUX PUMP"/>
    <property type="match status" value="1"/>
</dbReference>
<evidence type="ECO:0000313" key="3">
    <source>
        <dbReference type="EMBL" id="OWJ74496.1"/>
    </source>
</evidence>
<proteinExistence type="predicted"/>
<feature type="compositionally biased region" description="Low complexity" evidence="1">
    <location>
        <begin position="19"/>
        <end position="30"/>
    </location>
</feature>
<dbReference type="Gene3D" id="1.10.287.470">
    <property type="entry name" value="Helix hairpin bin"/>
    <property type="match status" value="1"/>
</dbReference>
<dbReference type="OrthoDB" id="9811754at2"/>
<dbReference type="EMBL" id="NIPW01000061">
    <property type="protein sequence ID" value="OWJ74496.1"/>
    <property type="molecule type" value="Genomic_DNA"/>
</dbReference>
<gene>
    <name evidence="3" type="ORF">CDV49_19325</name>
</gene>
<dbReference type="PANTHER" id="PTHR30386">
    <property type="entry name" value="MEMBRANE FUSION SUBUNIT OF EMRAB-TOLC MULTIDRUG EFFLUX PUMP"/>
    <property type="match status" value="1"/>
</dbReference>
<evidence type="ECO:0000256" key="1">
    <source>
        <dbReference type="SAM" id="MobiDB-lite"/>
    </source>
</evidence>
<dbReference type="AlphaFoldDB" id="A0A212A6A2"/>
<feature type="compositionally biased region" description="Low complexity" evidence="1">
    <location>
        <begin position="37"/>
        <end position="49"/>
    </location>
</feature>
<protein>
    <submittedName>
        <fullName evidence="3">Hemolysin D</fullName>
    </submittedName>
</protein>